<dbReference type="Proteomes" id="UP001221757">
    <property type="component" value="Unassembled WGS sequence"/>
</dbReference>
<accession>A0AAD7GDC6</accession>
<proteinExistence type="predicted"/>
<name>A0AAD7GDC6_MYCRO</name>
<evidence type="ECO:0000313" key="1">
    <source>
        <dbReference type="EMBL" id="KAJ7681140.1"/>
    </source>
</evidence>
<organism evidence="1 2">
    <name type="scientific">Mycena rosella</name>
    <name type="common">Pink bonnet</name>
    <name type="synonym">Agaricus rosellus</name>
    <dbReference type="NCBI Taxonomy" id="1033263"/>
    <lineage>
        <taxon>Eukaryota</taxon>
        <taxon>Fungi</taxon>
        <taxon>Dikarya</taxon>
        <taxon>Basidiomycota</taxon>
        <taxon>Agaricomycotina</taxon>
        <taxon>Agaricomycetes</taxon>
        <taxon>Agaricomycetidae</taxon>
        <taxon>Agaricales</taxon>
        <taxon>Marasmiineae</taxon>
        <taxon>Mycenaceae</taxon>
        <taxon>Mycena</taxon>
    </lineage>
</organism>
<sequence>MFPPELVELIVYHAWDCLSTSSHRHAHSMANWMLVSRDWLKIVLSIVFRDLWITSHAHIQYIVDVCCKSSNSSFICELAGITDVRRHLAQTCRSLTVSVYHSYGYWRFRSPSYAIPCESITPIIRNFTPWIRSLHFVLVDCTATFCNWDMPPGIVPGLLPRECAPCLVELHVTFAYTSPPPTLLLDAPRGTFFPPPSRYDLPMHFRFRRVRRLVVREANADFVAFLTTACPMLESVESTAEFCVEDVLQNVPADVKARLVFVRLPRTATWGLTGTDTVPIPDPVLPPTELSISARKKRTSIWRVVKRAFLERK</sequence>
<keyword evidence="2" id="KW-1185">Reference proteome</keyword>
<evidence type="ECO:0000313" key="2">
    <source>
        <dbReference type="Proteomes" id="UP001221757"/>
    </source>
</evidence>
<protein>
    <submittedName>
        <fullName evidence="1">Uncharacterized protein</fullName>
    </submittedName>
</protein>
<reference evidence="1" key="1">
    <citation type="submission" date="2023-03" db="EMBL/GenBank/DDBJ databases">
        <title>Massive genome expansion in bonnet fungi (Mycena s.s.) driven by repeated elements and novel gene families across ecological guilds.</title>
        <authorList>
            <consortium name="Lawrence Berkeley National Laboratory"/>
            <person name="Harder C.B."/>
            <person name="Miyauchi S."/>
            <person name="Viragh M."/>
            <person name="Kuo A."/>
            <person name="Thoen E."/>
            <person name="Andreopoulos B."/>
            <person name="Lu D."/>
            <person name="Skrede I."/>
            <person name="Drula E."/>
            <person name="Henrissat B."/>
            <person name="Morin E."/>
            <person name="Kohler A."/>
            <person name="Barry K."/>
            <person name="LaButti K."/>
            <person name="Morin E."/>
            <person name="Salamov A."/>
            <person name="Lipzen A."/>
            <person name="Mereny Z."/>
            <person name="Hegedus B."/>
            <person name="Baldrian P."/>
            <person name="Stursova M."/>
            <person name="Weitz H."/>
            <person name="Taylor A."/>
            <person name="Grigoriev I.V."/>
            <person name="Nagy L.G."/>
            <person name="Martin F."/>
            <person name="Kauserud H."/>
        </authorList>
    </citation>
    <scope>NUCLEOTIDE SEQUENCE</scope>
    <source>
        <strain evidence="1">CBHHK067</strain>
    </source>
</reference>
<gene>
    <name evidence="1" type="ORF">B0H17DRAFT_72318</name>
</gene>
<comment type="caution">
    <text evidence="1">The sequence shown here is derived from an EMBL/GenBank/DDBJ whole genome shotgun (WGS) entry which is preliminary data.</text>
</comment>
<dbReference type="EMBL" id="JARKIE010000122">
    <property type="protein sequence ID" value="KAJ7681140.1"/>
    <property type="molecule type" value="Genomic_DNA"/>
</dbReference>
<dbReference type="AlphaFoldDB" id="A0AAD7GDC6"/>